<feature type="compositionally biased region" description="Polar residues" evidence="1">
    <location>
        <begin position="100"/>
        <end position="121"/>
    </location>
</feature>
<dbReference type="RefSeq" id="XP_028144383.1">
    <property type="nucleotide sequence ID" value="XM_028288582.1"/>
</dbReference>
<organism evidence="3">
    <name type="scientific">Diabrotica virgifera virgifera</name>
    <name type="common">western corn rootworm</name>
    <dbReference type="NCBI Taxonomy" id="50390"/>
    <lineage>
        <taxon>Eukaryota</taxon>
        <taxon>Metazoa</taxon>
        <taxon>Ecdysozoa</taxon>
        <taxon>Arthropoda</taxon>
        <taxon>Hexapoda</taxon>
        <taxon>Insecta</taxon>
        <taxon>Pterygota</taxon>
        <taxon>Neoptera</taxon>
        <taxon>Endopterygota</taxon>
        <taxon>Coleoptera</taxon>
        <taxon>Polyphaga</taxon>
        <taxon>Cucujiformia</taxon>
        <taxon>Chrysomeloidea</taxon>
        <taxon>Chrysomelidae</taxon>
        <taxon>Galerucinae</taxon>
        <taxon>Diabroticina</taxon>
        <taxon>Diabroticites</taxon>
        <taxon>Diabrotica</taxon>
    </lineage>
</organism>
<proteinExistence type="predicted"/>
<dbReference type="InParanoid" id="A0A6P7GH00"/>
<evidence type="ECO:0000256" key="1">
    <source>
        <dbReference type="SAM" id="MobiDB-lite"/>
    </source>
</evidence>
<name>A0A6P7GH00_DIAVI</name>
<feature type="region of interest" description="Disordered" evidence="1">
    <location>
        <begin position="88"/>
        <end position="121"/>
    </location>
</feature>
<feature type="domain" description="Helitron helicase-like" evidence="2">
    <location>
        <begin position="696"/>
        <end position="871"/>
    </location>
</feature>
<dbReference type="InterPro" id="IPR025476">
    <property type="entry name" value="Helitron_helicase-like"/>
</dbReference>
<dbReference type="PANTHER" id="PTHR45786:SF74">
    <property type="entry name" value="ATP-DEPENDENT DNA HELICASE"/>
    <property type="match status" value="1"/>
</dbReference>
<gene>
    <name evidence="3" type="primary">LOC114338001</name>
</gene>
<evidence type="ECO:0000313" key="3">
    <source>
        <dbReference type="RefSeq" id="XP_028144383.1"/>
    </source>
</evidence>
<dbReference type="Pfam" id="PF14214">
    <property type="entry name" value="Helitron_like_N"/>
    <property type="match status" value="1"/>
</dbReference>
<reference evidence="3" key="1">
    <citation type="submission" date="2025-08" db="UniProtKB">
        <authorList>
            <consortium name="RefSeq"/>
        </authorList>
    </citation>
    <scope>IDENTIFICATION</scope>
    <source>
        <tissue evidence="3">Whole insect</tissue>
    </source>
</reference>
<protein>
    <submittedName>
        <fullName evidence="3">Uncharacterized protein LOC114338001</fullName>
    </submittedName>
</protein>
<accession>A0A6P7GH00</accession>
<evidence type="ECO:0000259" key="2">
    <source>
        <dbReference type="Pfam" id="PF14214"/>
    </source>
</evidence>
<dbReference type="AlphaFoldDB" id="A0A6P7GH00"/>
<dbReference type="Gene3D" id="3.90.70.120">
    <property type="match status" value="1"/>
</dbReference>
<sequence>MPRKKSLTYKTYRKKQPKTTQIADLNVQSDESDCSISSLLDHQVAQNKLDEISTQINNINLTNYNPDASQKGKKRRYRTEIELLGRTTITKPNKRRNSKDNCSTSSNDSHQTRSVKNNAEHSISMNLTGDAGLQIPIDDYEQLASKVIRGSKAQDSVSFPIISRGKQCTAMAATALVFRKIHRENNWNGQIIDQILNIGDDFYRKSIRIREQLMPEINSEYLMPTELAPNMTVLNRRYVLNTHEGDHVNGSLRTIGTEVINLHQGIAKFFVEYDSGIFICNMLSTAITKHNEMYYLFDSHSRDEYGRAWPNGKACMLEFISMDLLAEHIMRVHWQNETEANVNNYYRNVFTIAPIRIVLQDNIAEDNAVSPTALLMPPPTKVPVASSSNVRIPGHSNTYLLAKRTRQVDTFTVGDMVEQCDQCGAKFYKKERKMCCNKGNVVLPPLDEYPSMLKAKLLSDSSTSKLYLKNIMKYNTLLSFASISSTLRTDLPPGVDVFVIQGNMYHKMMHVYQNDTRPSFGQLYFLDSGRANDIRNANTVFTAEMSAELIAQLDKVIRKVNPYAGLYRNMKEVYEKARKNAARNNATVPEISLVWFDDSGIDRRVYNRPTASEEIGAIFISGNGEIPKNIELQLYLRPEVAENQTESRSLTMSHLSPLADPLSYVLLYPTGGRGWCKDIALTRQNATRKRVTLRAFYAYRFMVRDTFNPLLESAKLTQQYIVNCYTKIESNNMDYLRLNQNKLMVTNYSGLQDYLAQYESNCNVRVGHPIILPSTYYGGKRFMMEYYQDCMAIVSRFGKPTYFVTMTCNPKWPEIEKFMRPNRCAQDRPDITVRVFHLKLKELIHDIVIKQVLGEVSTFIYVVEFQKRGLPYDAWTMWY</sequence>
<dbReference type="PANTHER" id="PTHR45786">
    <property type="entry name" value="DNA BINDING PROTEIN-LIKE"/>
    <property type="match status" value="1"/>
</dbReference>